<evidence type="ECO:0000256" key="6">
    <source>
        <dbReference type="PIRSR" id="PIRSR000103-1"/>
    </source>
</evidence>
<dbReference type="InterPro" id="IPR013328">
    <property type="entry name" value="6PGD_dom2"/>
</dbReference>
<evidence type="ECO:0000256" key="3">
    <source>
        <dbReference type="ARBA" id="ARBA00022456"/>
    </source>
</evidence>
<dbReference type="PANTHER" id="PTHR22981">
    <property type="entry name" value="3-HYDROXYISOBUTYRATE DEHYDROGENASE-RELATED"/>
    <property type="match status" value="1"/>
</dbReference>
<dbReference type="Gene3D" id="3.40.50.720">
    <property type="entry name" value="NAD(P)-binding Rossmann-like Domain"/>
    <property type="match status" value="1"/>
</dbReference>
<dbReference type="SUPFAM" id="SSF48179">
    <property type="entry name" value="6-phosphogluconate dehydrogenase C-terminal domain-like"/>
    <property type="match status" value="1"/>
</dbReference>
<dbReference type="PANTHER" id="PTHR22981:SF7">
    <property type="entry name" value="3-HYDROXYISOBUTYRATE DEHYDROGENASE, MITOCHONDRIAL"/>
    <property type="match status" value="1"/>
</dbReference>
<evidence type="ECO:0000256" key="5">
    <source>
        <dbReference type="ARBA" id="ARBA00023027"/>
    </source>
</evidence>
<dbReference type="Gene3D" id="1.10.1040.10">
    <property type="entry name" value="N-(1-d-carboxylethyl)-l-norvaline Dehydrogenase, domain 2"/>
    <property type="match status" value="1"/>
</dbReference>
<dbReference type="InterPro" id="IPR011548">
    <property type="entry name" value="HIBADH"/>
</dbReference>
<dbReference type="Pfam" id="PF14833">
    <property type="entry name" value="NAD_binding_11"/>
    <property type="match status" value="1"/>
</dbReference>
<dbReference type="PIRSF" id="PIRSF000103">
    <property type="entry name" value="HIBADH"/>
    <property type="match status" value="1"/>
</dbReference>
<keyword evidence="10" id="KW-1185">Reference proteome</keyword>
<evidence type="ECO:0000259" key="7">
    <source>
        <dbReference type="Pfam" id="PF03446"/>
    </source>
</evidence>
<comment type="pathway">
    <text evidence="1">Amino-acid degradation.</text>
</comment>
<dbReference type="InterPro" id="IPR006115">
    <property type="entry name" value="6PGDH_NADP-bd"/>
</dbReference>
<dbReference type="InterPro" id="IPR015815">
    <property type="entry name" value="HIBADH-related"/>
</dbReference>
<dbReference type="GO" id="GO:0050661">
    <property type="term" value="F:NADP binding"/>
    <property type="evidence" value="ECO:0007669"/>
    <property type="project" value="InterPro"/>
</dbReference>
<evidence type="ECO:0000313" key="9">
    <source>
        <dbReference type="EMBL" id="UTU54394.1"/>
    </source>
</evidence>
<dbReference type="NCBIfam" id="TIGR01692">
    <property type="entry name" value="HIBADH"/>
    <property type="match status" value="1"/>
</dbReference>
<dbReference type="InterPro" id="IPR008927">
    <property type="entry name" value="6-PGluconate_DH-like_C_sf"/>
</dbReference>
<dbReference type="Pfam" id="PF03446">
    <property type="entry name" value="NAD_binding_2"/>
    <property type="match status" value="1"/>
</dbReference>
<dbReference type="InterPro" id="IPR036291">
    <property type="entry name" value="NAD(P)-bd_dom_sf"/>
</dbReference>
<dbReference type="SUPFAM" id="SSF51735">
    <property type="entry name" value="NAD(P)-binding Rossmann-fold domains"/>
    <property type="match status" value="1"/>
</dbReference>
<feature type="domain" description="6-phosphogluconate dehydrogenase NADP-binding" evidence="7">
    <location>
        <begin position="3"/>
        <end position="162"/>
    </location>
</feature>
<dbReference type="FunFam" id="1.10.1040.10:FF:000006">
    <property type="entry name" value="3-hydroxyisobutyrate dehydrogenase"/>
    <property type="match status" value="1"/>
</dbReference>
<feature type="active site" evidence="6">
    <location>
        <position position="171"/>
    </location>
</feature>
<keyword evidence="4 9" id="KW-0560">Oxidoreductase</keyword>
<keyword evidence="5" id="KW-0520">NAD</keyword>
<dbReference type="EC" id="1.1.1.31" evidence="9"/>
<dbReference type="Proteomes" id="UP001060070">
    <property type="component" value="Chromosome"/>
</dbReference>
<evidence type="ECO:0000256" key="1">
    <source>
        <dbReference type="ARBA" id="ARBA00005023"/>
    </source>
</evidence>
<dbReference type="GO" id="GO:0051287">
    <property type="term" value="F:NAD binding"/>
    <property type="evidence" value="ECO:0007669"/>
    <property type="project" value="InterPro"/>
</dbReference>
<dbReference type="AlphaFoldDB" id="A0AB38TIN2"/>
<gene>
    <name evidence="9" type="primary">mmsB</name>
    <name evidence="9" type="ORF">LRP29_13815</name>
</gene>
<evidence type="ECO:0000256" key="4">
    <source>
        <dbReference type="ARBA" id="ARBA00023002"/>
    </source>
</evidence>
<protein>
    <submittedName>
        <fullName evidence="9">3-hydroxyisobutyrate dehydrogenase</fullName>
        <ecNumber evidence="9">1.1.1.31</ecNumber>
    </submittedName>
</protein>
<accession>A0AB38TIN2</accession>
<dbReference type="EMBL" id="CP088147">
    <property type="protein sequence ID" value="UTU54394.1"/>
    <property type="molecule type" value="Genomic_DNA"/>
</dbReference>
<comment type="similarity">
    <text evidence="2">Belongs to the HIBADH-related family.</text>
</comment>
<dbReference type="InterPro" id="IPR029154">
    <property type="entry name" value="HIBADH-like_NADP-bd"/>
</dbReference>
<dbReference type="RefSeq" id="WP_024505474.1">
    <property type="nucleotide sequence ID" value="NZ_CP088147.1"/>
</dbReference>
<sequence length="309" mass="31951">MKTVAFLGLGNMGQPMTRNLVQAGFPVIGFDPSSVAQDAAEKQGVKRATSAAEAASSADVVITMLPTGDNVRDAYLGASGVIAASRKGALLMDSSTISSTVTVEIAAAARAAGRRMIDAPVSGGTPRAHSGTLTFMVGGEATDVEHARPLLEAMGQRIYHVGASGAGHTAKLCNNILSGICMAGTVEALALGVANGLDPAILSDVMRNSSGNNYALERYHPFPGLMENVPSANGFAGGFRSDFQLKDMRLAKELANSSKVLAAMGNLATELFAIHCQNGHAGEDYSSIIKLALDLDSYFEGRTTEGATK</sequence>
<keyword evidence="3" id="KW-0101">Branched-chain amino acid catabolism</keyword>
<dbReference type="GO" id="GO:0008442">
    <property type="term" value="F:3-hydroxyisobutyrate dehydrogenase activity"/>
    <property type="evidence" value="ECO:0007669"/>
    <property type="project" value="UniProtKB-EC"/>
</dbReference>
<dbReference type="GO" id="GO:0009083">
    <property type="term" value="P:branched-chain amino acid catabolic process"/>
    <property type="evidence" value="ECO:0007669"/>
    <property type="project" value="UniProtKB-KW"/>
</dbReference>
<evidence type="ECO:0000313" key="10">
    <source>
        <dbReference type="Proteomes" id="UP001060070"/>
    </source>
</evidence>
<reference evidence="9 10" key="1">
    <citation type="journal article" date="2022" name="Microbiol. Resour. Announc.">
        <title>Complete Genome Sequence of Mesorhizobium ciceri Strain R30, a Rhizobium Used as a Commercial Inoculant for Chickpea in Argentina.</title>
        <authorList>
            <person name="Foresto E."/>
            <person name="Revale S."/>
            <person name="Primo E."/>
            <person name="Nievas F."/>
            <person name="Carezzano E."/>
            <person name="Puente M."/>
            <person name="Alzari P."/>
            <person name="Mart M."/>
            <person name="Ben-Assaya M."/>
            <person name="Mornico D."/>
            <person name="Santoro M."/>
            <person name="Mart F."/>
            <person name="Giordano W."/>
            <person name="Bogino P."/>
        </authorList>
    </citation>
    <scope>NUCLEOTIDE SEQUENCE [LARGE SCALE GENOMIC DNA]</scope>
    <source>
        <strain evidence="9 10">R30</strain>
    </source>
</reference>
<name>A0AB38TIN2_9HYPH</name>
<evidence type="ECO:0000259" key="8">
    <source>
        <dbReference type="Pfam" id="PF14833"/>
    </source>
</evidence>
<evidence type="ECO:0000256" key="2">
    <source>
        <dbReference type="ARBA" id="ARBA00009080"/>
    </source>
</evidence>
<proteinExistence type="inferred from homology"/>
<feature type="domain" description="3-hydroxyisobutyrate dehydrogenase-like NAD-binding" evidence="8">
    <location>
        <begin position="165"/>
        <end position="291"/>
    </location>
</feature>
<organism evidence="9 10">
    <name type="scientific">Mesorhizobium ciceri</name>
    <dbReference type="NCBI Taxonomy" id="39645"/>
    <lineage>
        <taxon>Bacteria</taxon>
        <taxon>Pseudomonadati</taxon>
        <taxon>Pseudomonadota</taxon>
        <taxon>Alphaproteobacteria</taxon>
        <taxon>Hyphomicrobiales</taxon>
        <taxon>Phyllobacteriaceae</taxon>
        <taxon>Mesorhizobium</taxon>
    </lineage>
</organism>